<dbReference type="EMBL" id="LK032060">
    <property type="protein sequence ID" value="CDY16017.1"/>
    <property type="molecule type" value="Genomic_DNA"/>
</dbReference>
<dbReference type="Proteomes" id="UP000028999">
    <property type="component" value="Unassembled WGS sequence"/>
</dbReference>
<dbReference type="AlphaFoldDB" id="A0A078FT66"/>
<dbReference type="PaxDb" id="3708-A0A078FT66"/>
<protein>
    <submittedName>
        <fullName evidence="1">BnaC08g41060D protein</fullName>
    </submittedName>
</protein>
<keyword evidence="2" id="KW-1185">Reference proteome</keyword>
<dbReference type="Gramene" id="CDY16017">
    <property type="protein sequence ID" value="CDY16017"/>
    <property type="gene ID" value="GSBRNA2T00090403001"/>
</dbReference>
<proteinExistence type="predicted"/>
<sequence>MRWRGGWSGVMLLEEFSSEDDRSYLMLKGWLCRRSFLPSSGDERRRMRSRVTD</sequence>
<gene>
    <name evidence="1" type="primary">BnaC08g41060D</name>
    <name evidence="1" type="ORF">GSBRNA2T00090403001</name>
</gene>
<accession>A0A078FT66</accession>
<evidence type="ECO:0000313" key="1">
    <source>
        <dbReference type="EMBL" id="CDY16017.1"/>
    </source>
</evidence>
<name>A0A078FT66_BRANA</name>
<reference evidence="1 2" key="1">
    <citation type="journal article" date="2014" name="Science">
        <title>Plant genetics. Early allopolyploid evolution in the post-Neolithic Brassica napus oilseed genome.</title>
        <authorList>
            <person name="Chalhoub B."/>
            <person name="Denoeud F."/>
            <person name="Liu S."/>
            <person name="Parkin I.A."/>
            <person name="Tang H."/>
            <person name="Wang X."/>
            <person name="Chiquet J."/>
            <person name="Belcram H."/>
            <person name="Tong C."/>
            <person name="Samans B."/>
            <person name="Correa M."/>
            <person name="Da Silva C."/>
            <person name="Just J."/>
            <person name="Falentin C."/>
            <person name="Koh C.S."/>
            <person name="Le Clainche I."/>
            <person name="Bernard M."/>
            <person name="Bento P."/>
            <person name="Noel B."/>
            <person name="Labadie K."/>
            <person name="Alberti A."/>
            <person name="Charles M."/>
            <person name="Arnaud D."/>
            <person name="Guo H."/>
            <person name="Daviaud C."/>
            <person name="Alamery S."/>
            <person name="Jabbari K."/>
            <person name="Zhao M."/>
            <person name="Edger P.P."/>
            <person name="Chelaifa H."/>
            <person name="Tack D."/>
            <person name="Lassalle G."/>
            <person name="Mestiri I."/>
            <person name="Schnel N."/>
            <person name="Le Paslier M.C."/>
            <person name="Fan G."/>
            <person name="Renault V."/>
            <person name="Bayer P.E."/>
            <person name="Golicz A.A."/>
            <person name="Manoli S."/>
            <person name="Lee T.H."/>
            <person name="Thi V.H."/>
            <person name="Chalabi S."/>
            <person name="Hu Q."/>
            <person name="Fan C."/>
            <person name="Tollenaere R."/>
            <person name="Lu Y."/>
            <person name="Battail C."/>
            <person name="Shen J."/>
            <person name="Sidebottom C.H."/>
            <person name="Wang X."/>
            <person name="Canaguier A."/>
            <person name="Chauveau A."/>
            <person name="Berard A."/>
            <person name="Deniot G."/>
            <person name="Guan M."/>
            <person name="Liu Z."/>
            <person name="Sun F."/>
            <person name="Lim Y.P."/>
            <person name="Lyons E."/>
            <person name="Town C.D."/>
            <person name="Bancroft I."/>
            <person name="Wang X."/>
            <person name="Meng J."/>
            <person name="Ma J."/>
            <person name="Pires J.C."/>
            <person name="King G.J."/>
            <person name="Brunel D."/>
            <person name="Delourme R."/>
            <person name="Renard M."/>
            <person name="Aury J.M."/>
            <person name="Adams K.L."/>
            <person name="Batley J."/>
            <person name="Snowdon R.J."/>
            <person name="Tost J."/>
            <person name="Edwards D."/>
            <person name="Zhou Y."/>
            <person name="Hua W."/>
            <person name="Sharpe A.G."/>
            <person name="Paterson A.H."/>
            <person name="Guan C."/>
            <person name="Wincker P."/>
        </authorList>
    </citation>
    <scope>NUCLEOTIDE SEQUENCE [LARGE SCALE GENOMIC DNA]</scope>
    <source>
        <strain evidence="2">cv. Darmor-bzh</strain>
    </source>
</reference>
<organism evidence="1 2">
    <name type="scientific">Brassica napus</name>
    <name type="common">Rape</name>
    <dbReference type="NCBI Taxonomy" id="3708"/>
    <lineage>
        <taxon>Eukaryota</taxon>
        <taxon>Viridiplantae</taxon>
        <taxon>Streptophyta</taxon>
        <taxon>Embryophyta</taxon>
        <taxon>Tracheophyta</taxon>
        <taxon>Spermatophyta</taxon>
        <taxon>Magnoliopsida</taxon>
        <taxon>eudicotyledons</taxon>
        <taxon>Gunneridae</taxon>
        <taxon>Pentapetalae</taxon>
        <taxon>rosids</taxon>
        <taxon>malvids</taxon>
        <taxon>Brassicales</taxon>
        <taxon>Brassicaceae</taxon>
        <taxon>Brassiceae</taxon>
        <taxon>Brassica</taxon>
    </lineage>
</organism>
<evidence type="ECO:0000313" key="2">
    <source>
        <dbReference type="Proteomes" id="UP000028999"/>
    </source>
</evidence>